<dbReference type="SMART" id="SM00110">
    <property type="entry name" value="C1Q"/>
    <property type="match status" value="1"/>
</dbReference>
<protein>
    <recommendedName>
        <fullName evidence="6">C1q domain-containing protein</fullName>
    </recommendedName>
</protein>
<sequence>MKMKTLGAVLLLLWSELVVVAAESGHTNLQDEAADTAFTQQSCQPDIHTVLREMSALVAEQRVELRYTKTQVEALEKKAETMETRMRASENKVETMETRMRDSESLVEQLKSENAAHAMNLSLTVSEVAALKREREQRRVSFSASLLTSGDGHTGPFSAATPLVYRHVFTNVGDGYNPNTGIFTAPVRGVYHFVVFLHGAGSSTPTGLSLHKNGEHVAVAYSHQTSGSITPSNGASLLLEVGDVVYVKLWPNSWVFDSQNRHTTFSGHLLFPM</sequence>
<dbReference type="GO" id="GO:0005576">
    <property type="term" value="C:extracellular region"/>
    <property type="evidence" value="ECO:0007669"/>
    <property type="project" value="UniProtKB-SubCell"/>
</dbReference>
<organism evidence="7 8">
    <name type="scientific">Alosa alosa</name>
    <name type="common">allis shad</name>
    <dbReference type="NCBI Taxonomy" id="278164"/>
    <lineage>
        <taxon>Eukaryota</taxon>
        <taxon>Metazoa</taxon>
        <taxon>Chordata</taxon>
        <taxon>Craniata</taxon>
        <taxon>Vertebrata</taxon>
        <taxon>Euteleostomi</taxon>
        <taxon>Actinopterygii</taxon>
        <taxon>Neopterygii</taxon>
        <taxon>Teleostei</taxon>
        <taxon>Clupei</taxon>
        <taxon>Clupeiformes</taxon>
        <taxon>Clupeoidei</taxon>
        <taxon>Clupeidae</taxon>
        <taxon>Alosa</taxon>
    </lineage>
</organism>
<dbReference type="PRINTS" id="PR00007">
    <property type="entry name" value="COMPLEMNTC1Q"/>
</dbReference>
<proteinExistence type="predicted"/>
<dbReference type="PANTHER" id="PTHR22923">
    <property type="entry name" value="CEREBELLIN-RELATED"/>
    <property type="match status" value="1"/>
</dbReference>
<dbReference type="EMBL" id="JADWDJ010000018">
    <property type="protein sequence ID" value="KAG5266285.1"/>
    <property type="molecule type" value="Genomic_DNA"/>
</dbReference>
<feature type="chain" id="PRO_5043989126" description="C1q domain-containing protein" evidence="5">
    <location>
        <begin position="23"/>
        <end position="273"/>
    </location>
</feature>
<dbReference type="InterPro" id="IPR001073">
    <property type="entry name" value="C1q_dom"/>
</dbReference>
<name>A0AAV6FYL7_9TELE</name>
<dbReference type="InterPro" id="IPR008983">
    <property type="entry name" value="Tumour_necrosis_fac-like_dom"/>
</dbReference>
<dbReference type="PANTHER" id="PTHR22923:SF102">
    <property type="entry name" value="CEREBELLIN 13-RELATED"/>
    <property type="match status" value="1"/>
</dbReference>
<evidence type="ECO:0000256" key="3">
    <source>
        <dbReference type="ARBA" id="ARBA00022729"/>
    </source>
</evidence>
<evidence type="ECO:0000256" key="5">
    <source>
        <dbReference type="SAM" id="SignalP"/>
    </source>
</evidence>
<keyword evidence="3 5" id="KW-0732">Signal</keyword>
<evidence type="ECO:0000256" key="2">
    <source>
        <dbReference type="ARBA" id="ARBA00022525"/>
    </source>
</evidence>
<evidence type="ECO:0000256" key="1">
    <source>
        <dbReference type="ARBA" id="ARBA00004613"/>
    </source>
</evidence>
<evidence type="ECO:0000256" key="4">
    <source>
        <dbReference type="SAM" id="Coils"/>
    </source>
</evidence>
<dbReference type="Proteomes" id="UP000823561">
    <property type="component" value="Chromosome 18"/>
</dbReference>
<comment type="subcellular location">
    <subcellularLocation>
        <location evidence="1">Secreted</location>
    </subcellularLocation>
</comment>
<dbReference type="Pfam" id="PF00386">
    <property type="entry name" value="C1q"/>
    <property type="match status" value="1"/>
</dbReference>
<gene>
    <name evidence="7" type="ORF">AALO_G00229280</name>
</gene>
<feature type="domain" description="C1q" evidence="6">
    <location>
        <begin position="135"/>
        <end position="273"/>
    </location>
</feature>
<feature type="signal peptide" evidence="5">
    <location>
        <begin position="1"/>
        <end position="22"/>
    </location>
</feature>
<accession>A0AAV6FYL7</accession>
<reference evidence="7" key="1">
    <citation type="submission" date="2020-10" db="EMBL/GenBank/DDBJ databases">
        <title>Chromosome-scale genome assembly of the Allis shad, Alosa alosa.</title>
        <authorList>
            <person name="Margot Z."/>
            <person name="Christophe K."/>
            <person name="Cabau C."/>
            <person name="Louis A."/>
            <person name="Berthelot C."/>
            <person name="Parey E."/>
            <person name="Roest Crollius H."/>
            <person name="Montfort J."/>
            <person name="Robinson-Rechavi M."/>
            <person name="Bucao C."/>
            <person name="Bouchez O."/>
            <person name="Gislard M."/>
            <person name="Lluch J."/>
            <person name="Milhes M."/>
            <person name="Lampietro C."/>
            <person name="Lopez Roques C."/>
            <person name="Donnadieu C."/>
            <person name="Braasch I."/>
            <person name="Desvignes T."/>
            <person name="Postlethwait J."/>
            <person name="Bobe J."/>
            <person name="Guiguen Y."/>
        </authorList>
    </citation>
    <scope>NUCLEOTIDE SEQUENCE</scope>
    <source>
        <strain evidence="7">M-15738</strain>
        <tissue evidence="7">Blood</tissue>
    </source>
</reference>
<evidence type="ECO:0000259" key="6">
    <source>
        <dbReference type="PROSITE" id="PS50871"/>
    </source>
</evidence>
<dbReference type="PROSITE" id="PS50871">
    <property type="entry name" value="C1Q"/>
    <property type="match status" value="1"/>
</dbReference>
<evidence type="ECO:0000313" key="8">
    <source>
        <dbReference type="Proteomes" id="UP000823561"/>
    </source>
</evidence>
<dbReference type="SUPFAM" id="SSF49842">
    <property type="entry name" value="TNF-like"/>
    <property type="match status" value="1"/>
</dbReference>
<dbReference type="Gene3D" id="2.60.120.40">
    <property type="match status" value="1"/>
</dbReference>
<keyword evidence="2" id="KW-0964">Secreted</keyword>
<keyword evidence="4" id="KW-0175">Coiled coil</keyword>
<evidence type="ECO:0000313" key="7">
    <source>
        <dbReference type="EMBL" id="KAG5266285.1"/>
    </source>
</evidence>
<dbReference type="AlphaFoldDB" id="A0AAV6FYL7"/>
<dbReference type="InterPro" id="IPR050822">
    <property type="entry name" value="Cerebellin_Synaptic_Org"/>
</dbReference>
<keyword evidence="8" id="KW-1185">Reference proteome</keyword>
<feature type="coiled-coil region" evidence="4">
    <location>
        <begin position="58"/>
        <end position="113"/>
    </location>
</feature>
<comment type="caution">
    <text evidence="7">The sequence shown here is derived from an EMBL/GenBank/DDBJ whole genome shotgun (WGS) entry which is preliminary data.</text>
</comment>